<keyword evidence="9" id="KW-0675">Receptor</keyword>
<accession>A0A7J7IRY8</accession>
<keyword evidence="12" id="KW-1071">Ligand-gated ion channel</keyword>
<evidence type="ECO:0000256" key="1">
    <source>
        <dbReference type="ARBA" id="ARBA00022448"/>
    </source>
</evidence>
<evidence type="ECO:0000256" key="8">
    <source>
        <dbReference type="ARBA" id="ARBA00023157"/>
    </source>
</evidence>
<dbReference type="InterPro" id="IPR006029">
    <property type="entry name" value="Neurotrans-gated_channel_TM"/>
</dbReference>
<dbReference type="InterPro" id="IPR038050">
    <property type="entry name" value="Neuro_actylchol_rec"/>
</dbReference>
<dbReference type="PANTHER" id="PTHR18945">
    <property type="entry name" value="NEUROTRANSMITTER GATED ION CHANNEL"/>
    <property type="match status" value="1"/>
</dbReference>
<feature type="domain" description="Neurotransmitter-gated ion-channel transmembrane" evidence="17">
    <location>
        <begin position="2"/>
        <end position="233"/>
    </location>
</feature>
<keyword evidence="7 16" id="KW-0472">Membrane</keyword>
<feature type="transmembrane region" description="Helical" evidence="16">
    <location>
        <begin position="47"/>
        <end position="69"/>
    </location>
</feature>
<dbReference type="Proteomes" id="UP000593567">
    <property type="component" value="Unassembled WGS sequence"/>
</dbReference>
<keyword evidence="11" id="KW-0628">Postsynaptic cell membrane</keyword>
<dbReference type="Pfam" id="PF02932">
    <property type="entry name" value="Neur_chan_memb"/>
    <property type="match status" value="1"/>
</dbReference>
<name>A0A7J7IRY8_BUGNE</name>
<evidence type="ECO:0000256" key="10">
    <source>
        <dbReference type="ARBA" id="ARBA00023180"/>
    </source>
</evidence>
<evidence type="ECO:0000256" key="14">
    <source>
        <dbReference type="ARBA" id="ARBA00034104"/>
    </source>
</evidence>
<evidence type="ECO:0000256" key="13">
    <source>
        <dbReference type="ARBA" id="ARBA00023303"/>
    </source>
</evidence>
<keyword evidence="13" id="KW-0407">Ion channel</keyword>
<dbReference type="InterPro" id="IPR036719">
    <property type="entry name" value="Neuro-gated_channel_TM_sf"/>
</dbReference>
<dbReference type="FunFam" id="1.20.58.390:FF:000001">
    <property type="entry name" value="Neuronal nicotinic acetylcholine receptor subunit 3"/>
    <property type="match status" value="1"/>
</dbReference>
<dbReference type="GO" id="GO:0004888">
    <property type="term" value="F:transmembrane signaling receptor activity"/>
    <property type="evidence" value="ECO:0007669"/>
    <property type="project" value="InterPro"/>
</dbReference>
<evidence type="ECO:0000256" key="16">
    <source>
        <dbReference type="SAM" id="Phobius"/>
    </source>
</evidence>
<comment type="subcellular location">
    <subcellularLocation>
        <location evidence="14">Postsynaptic cell membrane</location>
        <topology evidence="14">Multi-pass membrane protein</topology>
    </subcellularLocation>
</comment>
<gene>
    <name evidence="18" type="ORF">EB796_024995</name>
</gene>
<reference evidence="18" key="1">
    <citation type="submission" date="2020-06" db="EMBL/GenBank/DDBJ databases">
        <title>Draft genome of Bugula neritina, a colonial animal packing powerful symbionts and potential medicines.</title>
        <authorList>
            <person name="Rayko M."/>
        </authorList>
    </citation>
    <scope>NUCLEOTIDE SEQUENCE [LARGE SCALE GENOMIC DNA]</scope>
    <source>
        <strain evidence="18">Kwan_BN1</strain>
    </source>
</reference>
<keyword evidence="3 16" id="KW-0812">Transmembrane</keyword>
<proteinExistence type="predicted"/>
<evidence type="ECO:0000256" key="12">
    <source>
        <dbReference type="ARBA" id="ARBA00023286"/>
    </source>
</evidence>
<dbReference type="OrthoDB" id="5975154at2759"/>
<keyword evidence="8" id="KW-1015">Disulfide bond</keyword>
<feature type="region of interest" description="Disordered" evidence="15">
    <location>
        <begin position="104"/>
        <end position="175"/>
    </location>
</feature>
<dbReference type="Gene3D" id="1.20.58.390">
    <property type="entry name" value="Neurotransmitter-gated ion-channel transmembrane domain"/>
    <property type="match status" value="2"/>
</dbReference>
<dbReference type="SUPFAM" id="SSF90112">
    <property type="entry name" value="Neurotransmitter-gated ion-channel transmembrane pore"/>
    <property type="match status" value="1"/>
</dbReference>
<dbReference type="GO" id="GO:0005216">
    <property type="term" value="F:monoatomic ion channel activity"/>
    <property type="evidence" value="ECO:0007669"/>
    <property type="project" value="InterPro"/>
</dbReference>
<keyword evidence="5" id="KW-0770">Synapse</keyword>
<evidence type="ECO:0000256" key="11">
    <source>
        <dbReference type="ARBA" id="ARBA00023257"/>
    </source>
</evidence>
<evidence type="ECO:0000256" key="6">
    <source>
        <dbReference type="ARBA" id="ARBA00023065"/>
    </source>
</evidence>
<feature type="compositionally biased region" description="Low complexity" evidence="15">
    <location>
        <begin position="156"/>
        <end position="168"/>
    </location>
</feature>
<evidence type="ECO:0000256" key="15">
    <source>
        <dbReference type="SAM" id="MobiDB-lite"/>
    </source>
</evidence>
<keyword evidence="2" id="KW-1003">Cell membrane</keyword>
<evidence type="ECO:0000256" key="7">
    <source>
        <dbReference type="ARBA" id="ARBA00023136"/>
    </source>
</evidence>
<evidence type="ECO:0000256" key="4">
    <source>
        <dbReference type="ARBA" id="ARBA00022989"/>
    </source>
</evidence>
<feature type="transmembrane region" description="Helical" evidence="16">
    <location>
        <begin position="217"/>
        <end position="237"/>
    </location>
</feature>
<organism evidence="18 19">
    <name type="scientific">Bugula neritina</name>
    <name type="common">Brown bryozoan</name>
    <name type="synonym">Sertularia neritina</name>
    <dbReference type="NCBI Taxonomy" id="10212"/>
    <lineage>
        <taxon>Eukaryota</taxon>
        <taxon>Metazoa</taxon>
        <taxon>Spiralia</taxon>
        <taxon>Lophotrochozoa</taxon>
        <taxon>Bryozoa</taxon>
        <taxon>Gymnolaemata</taxon>
        <taxon>Cheilostomatida</taxon>
        <taxon>Flustrina</taxon>
        <taxon>Buguloidea</taxon>
        <taxon>Bugulidae</taxon>
        <taxon>Bugula</taxon>
    </lineage>
</organism>
<evidence type="ECO:0000259" key="17">
    <source>
        <dbReference type="Pfam" id="PF02932"/>
    </source>
</evidence>
<protein>
    <submittedName>
        <fullName evidence="18">NAChRa4</fullName>
    </submittedName>
</protein>
<dbReference type="InterPro" id="IPR006201">
    <property type="entry name" value="Neur_channel"/>
</dbReference>
<evidence type="ECO:0000256" key="3">
    <source>
        <dbReference type="ARBA" id="ARBA00022692"/>
    </source>
</evidence>
<keyword evidence="10" id="KW-0325">Glycoprotein</keyword>
<dbReference type="AlphaFoldDB" id="A0A7J7IRY8"/>
<evidence type="ECO:0000313" key="18">
    <source>
        <dbReference type="EMBL" id="KAF6016709.1"/>
    </source>
</evidence>
<feature type="compositionally biased region" description="Polar residues" evidence="15">
    <location>
        <begin position="132"/>
        <end position="143"/>
    </location>
</feature>
<dbReference type="EMBL" id="VXIV02003486">
    <property type="protein sequence ID" value="KAF6016709.1"/>
    <property type="molecule type" value="Genomic_DNA"/>
</dbReference>
<comment type="caution">
    <text evidence="18">The sequence shown here is derived from an EMBL/GenBank/DDBJ whole genome shotgun (WGS) entry which is preliminary data.</text>
</comment>
<keyword evidence="6" id="KW-0406">Ion transport</keyword>
<feature type="transmembrane region" description="Helical" evidence="16">
    <location>
        <begin position="12"/>
        <end position="35"/>
    </location>
</feature>
<keyword evidence="19" id="KW-1185">Reference proteome</keyword>
<sequence length="251" mass="27967">MVFYLPSDSGEKITLCISILLSLTVFFLLLADLIPPTSIVTPLIGRYLLFTMILVTLSIIITVVVLNVHNRSSTTHTMSPWVRRVFLFILPRLLLMKQPMISLDGKSKKKSSPVNRTGNIEAKGESAVESETLLTNNKANPSSFPQPPSTKDNLHPPSAISPSASPQPSRRKKVKYPPEIEKALDGVLFIAQHLRDEDADSQTEEDWKYVAMVIDRFFLWLFTSACIVGTLGIILQAPTLYDERKAMDVGI</sequence>
<evidence type="ECO:0000313" key="19">
    <source>
        <dbReference type="Proteomes" id="UP000593567"/>
    </source>
</evidence>
<dbReference type="GO" id="GO:0045211">
    <property type="term" value="C:postsynaptic membrane"/>
    <property type="evidence" value="ECO:0007669"/>
    <property type="project" value="UniProtKB-SubCell"/>
</dbReference>
<dbReference type="CDD" id="cd19064">
    <property type="entry name" value="LGIC_TM_nAChR"/>
    <property type="match status" value="1"/>
</dbReference>
<dbReference type="FunFam" id="1.20.58.390:FF:000030">
    <property type="entry name" value="Acetylcholine receptor subunit alpha-L1"/>
    <property type="match status" value="1"/>
</dbReference>
<keyword evidence="1" id="KW-0813">Transport</keyword>
<evidence type="ECO:0000256" key="5">
    <source>
        <dbReference type="ARBA" id="ARBA00023018"/>
    </source>
</evidence>
<evidence type="ECO:0000256" key="9">
    <source>
        <dbReference type="ARBA" id="ARBA00023170"/>
    </source>
</evidence>
<dbReference type="GO" id="GO:0007268">
    <property type="term" value="P:chemical synaptic transmission"/>
    <property type="evidence" value="ECO:0007669"/>
    <property type="project" value="UniProtKB-ARBA"/>
</dbReference>
<evidence type="ECO:0000256" key="2">
    <source>
        <dbReference type="ARBA" id="ARBA00022475"/>
    </source>
</evidence>
<keyword evidence="4 16" id="KW-1133">Transmembrane helix</keyword>